<evidence type="ECO:0000313" key="3">
    <source>
        <dbReference type="Proteomes" id="UP001189624"/>
    </source>
</evidence>
<dbReference type="Proteomes" id="UP001189624">
    <property type="component" value="Chromosome 3"/>
</dbReference>
<feature type="region of interest" description="Disordered" evidence="1">
    <location>
        <begin position="55"/>
        <end position="75"/>
    </location>
</feature>
<accession>A0AA86S7E6</accession>
<protein>
    <submittedName>
        <fullName evidence="2">Uncharacterized protein</fullName>
    </submittedName>
</protein>
<reference evidence="2" key="1">
    <citation type="submission" date="2023-10" db="EMBL/GenBank/DDBJ databases">
        <authorList>
            <person name="Domelevo Entfellner J.-B."/>
        </authorList>
    </citation>
    <scope>NUCLEOTIDE SEQUENCE</scope>
</reference>
<evidence type="ECO:0000256" key="1">
    <source>
        <dbReference type="SAM" id="MobiDB-lite"/>
    </source>
</evidence>
<organism evidence="2 3">
    <name type="scientific">Sphenostylis stenocarpa</name>
    <dbReference type="NCBI Taxonomy" id="92480"/>
    <lineage>
        <taxon>Eukaryota</taxon>
        <taxon>Viridiplantae</taxon>
        <taxon>Streptophyta</taxon>
        <taxon>Embryophyta</taxon>
        <taxon>Tracheophyta</taxon>
        <taxon>Spermatophyta</taxon>
        <taxon>Magnoliopsida</taxon>
        <taxon>eudicotyledons</taxon>
        <taxon>Gunneridae</taxon>
        <taxon>Pentapetalae</taxon>
        <taxon>rosids</taxon>
        <taxon>fabids</taxon>
        <taxon>Fabales</taxon>
        <taxon>Fabaceae</taxon>
        <taxon>Papilionoideae</taxon>
        <taxon>50 kb inversion clade</taxon>
        <taxon>NPAAA clade</taxon>
        <taxon>indigoferoid/millettioid clade</taxon>
        <taxon>Phaseoleae</taxon>
        <taxon>Sphenostylis</taxon>
    </lineage>
</organism>
<name>A0AA86S7E6_9FABA</name>
<dbReference type="EMBL" id="OY731400">
    <property type="protein sequence ID" value="CAJ1936117.1"/>
    <property type="molecule type" value="Genomic_DNA"/>
</dbReference>
<evidence type="ECO:0000313" key="2">
    <source>
        <dbReference type="EMBL" id="CAJ1936117.1"/>
    </source>
</evidence>
<proteinExistence type="predicted"/>
<sequence>MFSIGEVQAHRKLLAPSFPGFGNIPTFQAPPGIDWPEYRLPSFLRPNYPPIPSGFYRYTPPATTTATTTQTSSKP</sequence>
<feature type="compositionally biased region" description="Low complexity" evidence="1">
    <location>
        <begin position="59"/>
        <end position="75"/>
    </location>
</feature>
<keyword evidence="3" id="KW-1185">Reference proteome</keyword>
<gene>
    <name evidence="2" type="ORF">AYBTSS11_LOCUS7302</name>
</gene>
<dbReference type="AlphaFoldDB" id="A0AA86S7E6"/>
<dbReference type="Gramene" id="rna-AYBTSS11_LOCUS7302">
    <property type="protein sequence ID" value="CAJ1936117.1"/>
    <property type="gene ID" value="gene-AYBTSS11_LOCUS7302"/>
</dbReference>